<accession>A0A1X6WL37</accession>
<dbReference type="SUPFAM" id="SSF56300">
    <property type="entry name" value="Metallo-dependent phosphatases"/>
    <property type="match status" value="1"/>
</dbReference>
<dbReference type="Proteomes" id="UP000195918">
    <property type="component" value="Unassembled WGS sequence"/>
</dbReference>
<dbReference type="EMBL" id="FWFD01000007">
    <property type="protein sequence ID" value="SLM84978.1"/>
    <property type="molecule type" value="Genomic_DNA"/>
</dbReference>
<feature type="domain" description="Calcineurin-like phosphoesterase" evidence="2">
    <location>
        <begin position="3"/>
        <end position="223"/>
    </location>
</feature>
<dbReference type="CDD" id="cd00838">
    <property type="entry name" value="MPP_superfamily"/>
    <property type="match status" value="1"/>
</dbReference>
<keyword evidence="4" id="KW-1185">Reference proteome</keyword>
<dbReference type="PANTHER" id="PTHR36492:SF2">
    <property type="entry name" value="[ACYL-CARRIER-PROTEIN] PHOSPHODIESTERASE PPTH"/>
    <property type="match status" value="1"/>
</dbReference>
<dbReference type="InterPro" id="IPR029052">
    <property type="entry name" value="Metallo-depent_PP-like"/>
</dbReference>
<evidence type="ECO:0000259" key="2">
    <source>
        <dbReference type="Pfam" id="PF00149"/>
    </source>
</evidence>
<evidence type="ECO:0000313" key="3">
    <source>
        <dbReference type="EMBL" id="SLM84978.1"/>
    </source>
</evidence>
<dbReference type="RefSeq" id="WP_086950621.1">
    <property type="nucleotide sequence ID" value="NZ_FWFD01000007.1"/>
</dbReference>
<dbReference type="PANTHER" id="PTHR36492">
    <property type="match status" value="1"/>
</dbReference>
<dbReference type="OrthoDB" id="113290at2"/>
<dbReference type="NCBIfam" id="TIGR03729">
    <property type="entry name" value="acc_ester"/>
    <property type="match status" value="1"/>
</dbReference>
<dbReference type="Pfam" id="PF00149">
    <property type="entry name" value="Metallophos"/>
    <property type="match status" value="1"/>
</dbReference>
<evidence type="ECO:0000256" key="1">
    <source>
        <dbReference type="SAM" id="Coils"/>
    </source>
</evidence>
<evidence type="ECO:0000313" key="4">
    <source>
        <dbReference type="Proteomes" id="UP000195918"/>
    </source>
</evidence>
<dbReference type="InterPro" id="IPR022302">
    <property type="entry name" value="Phosphoesterase_putative"/>
</dbReference>
<dbReference type="InterPro" id="IPR052963">
    <property type="entry name" value="Pantetheine_PDE"/>
</dbReference>
<gene>
    <name evidence="3" type="ORF">FM121_02705</name>
</gene>
<protein>
    <recommendedName>
        <fullName evidence="2">Calcineurin-like phosphoesterase domain-containing protein</fullName>
    </recommendedName>
</protein>
<dbReference type="AlphaFoldDB" id="A0A1X6WL37"/>
<name>A0A1X6WL37_9ENTE</name>
<reference evidence="4" key="1">
    <citation type="submission" date="2017-02" db="EMBL/GenBank/DDBJ databases">
        <authorList>
            <person name="Dridi B."/>
        </authorList>
    </citation>
    <scope>NUCLEOTIDE SEQUENCE [LARGE SCALE GENOMIC DNA]</scope>
    <source>
        <strain evidence="4">bH819</strain>
    </source>
</reference>
<dbReference type="GO" id="GO:0016787">
    <property type="term" value="F:hydrolase activity"/>
    <property type="evidence" value="ECO:0007669"/>
    <property type="project" value="InterPro"/>
</dbReference>
<keyword evidence="1" id="KW-0175">Coiled coil</keyword>
<organism evidence="3 4">
    <name type="scientific">Vagococcus fluvialis bH819</name>
    <dbReference type="NCBI Taxonomy" id="1255619"/>
    <lineage>
        <taxon>Bacteria</taxon>
        <taxon>Bacillati</taxon>
        <taxon>Bacillota</taxon>
        <taxon>Bacilli</taxon>
        <taxon>Lactobacillales</taxon>
        <taxon>Enterococcaceae</taxon>
        <taxon>Vagococcus</taxon>
    </lineage>
</organism>
<sequence>MDKLAIISDLHVDINKLSKKDLDLLIELLEAQQINHLHLAGDTANTIKQLLETVDYLEKSSYSVTYNFGNHELPSLKNPEEIENYPDDRFLNLDYLELTSDLVLVGMNGWYDYSFALENDPKKILAAKNLYWYDRMIERGQSDIEITEQILSQLETLLDDLSRQNKEVILATHFVPHQEFIRYFEGKYARWNQINAFLGTQKLGDMLANYPNIRQVIFGHTHRRFEETKIGDIIYTAKPLGYFYEWQLTHDFMLTNHLMASFNPMNVRKILKHHQKEFQIYRDQHLKEEFLKSLTIVEY</sequence>
<dbReference type="Gene3D" id="3.60.21.10">
    <property type="match status" value="1"/>
</dbReference>
<proteinExistence type="predicted"/>
<feature type="coiled-coil region" evidence="1">
    <location>
        <begin position="144"/>
        <end position="171"/>
    </location>
</feature>
<dbReference type="InterPro" id="IPR004843">
    <property type="entry name" value="Calcineurin-like_PHP"/>
</dbReference>